<evidence type="ECO:0000256" key="2">
    <source>
        <dbReference type="ARBA" id="ARBA00022723"/>
    </source>
</evidence>
<dbReference type="GO" id="GO:0006146">
    <property type="term" value="P:adenine catabolic process"/>
    <property type="evidence" value="ECO:0007669"/>
    <property type="project" value="InterPro"/>
</dbReference>
<evidence type="ECO:0000313" key="6">
    <source>
        <dbReference type="EMBL" id="SUZ83953.1"/>
    </source>
</evidence>
<evidence type="ECO:0000256" key="4">
    <source>
        <dbReference type="ARBA" id="ARBA00022833"/>
    </source>
</evidence>
<keyword evidence="3" id="KW-0378">Hydrolase</keyword>
<dbReference type="NCBIfam" id="TIGR01430">
    <property type="entry name" value="aden_deam"/>
    <property type="match status" value="1"/>
</dbReference>
<dbReference type="InterPro" id="IPR001365">
    <property type="entry name" value="A_deaminase_dom"/>
</dbReference>
<reference evidence="6" key="1">
    <citation type="submission" date="2018-05" db="EMBL/GenBank/DDBJ databases">
        <authorList>
            <person name="Lanie J.A."/>
            <person name="Ng W.-L."/>
            <person name="Kazmierczak K.M."/>
            <person name="Andrzejewski T.M."/>
            <person name="Davidsen T.M."/>
            <person name="Wayne K.J."/>
            <person name="Tettelin H."/>
            <person name="Glass J.I."/>
            <person name="Rusch D."/>
            <person name="Podicherti R."/>
            <person name="Tsui H.-C.T."/>
            <person name="Winkler M.E."/>
        </authorList>
    </citation>
    <scope>NUCLEOTIDE SEQUENCE</scope>
</reference>
<dbReference type="InterPro" id="IPR006330">
    <property type="entry name" value="Ado/ade_deaminase"/>
</dbReference>
<dbReference type="HAMAP" id="MF_01962">
    <property type="entry name" value="Adenine_deaminase"/>
    <property type="match status" value="1"/>
</dbReference>
<dbReference type="Pfam" id="PF00962">
    <property type="entry name" value="A_deaminase"/>
    <property type="match status" value="1"/>
</dbReference>
<dbReference type="AlphaFoldDB" id="A0A381R2Z7"/>
<name>A0A381R2Z7_9ZZZZ</name>
<proteinExistence type="inferred from homology"/>
<dbReference type="PANTHER" id="PTHR43114">
    <property type="entry name" value="ADENINE DEAMINASE"/>
    <property type="match status" value="1"/>
</dbReference>
<dbReference type="GO" id="GO:0000034">
    <property type="term" value="F:adenine deaminase activity"/>
    <property type="evidence" value="ECO:0007669"/>
    <property type="project" value="InterPro"/>
</dbReference>
<keyword evidence="4" id="KW-0862">Zinc</keyword>
<dbReference type="SUPFAM" id="SSF51556">
    <property type="entry name" value="Metallo-dependent hydrolases"/>
    <property type="match status" value="1"/>
</dbReference>
<dbReference type="NCBIfam" id="NF006850">
    <property type="entry name" value="PRK09358.1-6"/>
    <property type="match status" value="1"/>
</dbReference>
<accession>A0A381R2Z7</accession>
<feature type="domain" description="Adenosine deaminase" evidence="5">
    <location>
        <begin position="9"/>
        <end position="328"/>
    </location>
</feature>
<dbReference type="EMBL" id="UINC01001573">
    <property type="protein sequence ID" value="SUZ83953.1"/>
    <property type="molecule type" value="Genomic_DNA"/>
</dbReference>
<dbReference type="InterPro" id="IPR028892">
    <property type="entry name" value="ADE"/>
</dbReference>
<dbReference type="GO" id="GO:0005829">
    <property type="term" value="C:cytosol"/>
    <property type="evidence" value="ECO:0007669"/>
    <property type="project" value="TreeGrafter"/>
</dbReference>
<evidence type="ECO:0000259" key="5">
    <source>
        <dbReference type="Pfam" id="PF00962"/>
    </source>
</evidence>
<dbReference type="CDD" id="cd01320">
    <property type="entry name" value="ADA"/>
    <property type="match status" value="1"/>
</dbReference>
<comment type="cofactor">
    <cofactor evidence="1">
        <name>Zn(2+)</name>
        <dbReference type="ChEBI" id="CHEBI:29105"/>
    </cofactor>
</comment>
<protein>
    <recommendedName>
        <fullName evidence="5">Adenosine deaminase domain-containing protein</fullName>
    </recommendedName>
</protein>
<organism evidence="6">
    <name type="scientific">marine metagenome</name>
    <dbReference type="NCBI Taxonomy" id="408172"/>
    <lineage>
        <taxon>unclassified sequences</taxon>
        <taxon>metagenomes</taxon>
        <taxon>ecological metagenomes</taxon>
    </lineage>
</organism>
<dbReference type="Gene3D" id="3.20.20.140">
    <property type="entry name" value="Metal-dependent hydrolases"/>
    <property type="match status" value="1"/>
</dbReference>
<evidence type="ECO:0000256" key="1">
    <source>
        <dbReference type="ARBA" id="ARBA00001947"/>
    </source>
</evidence>
<keyword evidence="2" id="KW-0479">Metal-binding</keyword>
<sequence length="334" mass="37590">MHAFIDGIPKAELHVHLEGTLEPELKFALADRNCLELPYASVEEMRSSYDFDDLSSFLAQYYEGMSVLIGEEDFYDLTMAYFTRVAAQNVVYVEMFFDPQAHTTRGINFETVIAGIRRAQVDASERFGIHSQLIMCFLRDMSAESAAETLKQAEDYRDLIVGVGLDSDEKDNPPIKFKEVFSAAREQGYLLTMHCDVDQENSVSHLWQCLNEIGVDRIDHGVNSLEDDNLVAEILRRGLGLTVCPISNSYCSDGTKATAIKQMLELGMLVTVNSDDPAYFPGYMTENLLQVQQEVNLTKADIAQLVRNAFEASWLETGDRERYLGKVEAFVKVA</sequence>
<dbReference type="GO" id="GO:0043103">
    <property type="term" value="P:hypoxanthine salvage"/>
    <property type="evidence" value="ECO:0007669"/>
    <property type="project" value="TreeGrafter"/>
</dbReference>
<dbReference type="GO" id="GO:0046872">
    <property type="term" value="F:metal ion binding"/>
    <property type="evidence" value="ECO:0007669"/>
    <property type="project" value="UniProtKB-KW"/>
</dbReference>
<dbReference type="PANTHER" id="PTHR43114:SF7">
    <property type="entry name" value="ADENOSINE DEAMINASE DOMAIN-CONTAINING PROTEIN"/>
    <property type="match status" value="1"/>
</dbReference>
<evidence type="ECO:0000256" key="3">
    <source>
        <dbReference type="ARBA" id="ARBA00022801"/>
    </source>
</evidence>
<dbReference type="InterPro" id="IPR032466">
    <property type="entry name" value="Metal_Hydrolase"/>
</dbReference>
<gene>
    <name evidence="6" type="ORF">METZ01_LOCUS36807</name>
</gene>